<protein>
    <submittedName>
        <fullName evidence="1">Uncharacterized protein</fullName>
    </submittedName>
</protein>
<sequence>MPTVIGGYSELVLLVFAGRELLVTLAAIELKTKFAPSTLAYRVAEDIAPYLNPIAIKRGVRVRASFSLGSKEESTPVNNIFNLDVRIRAHGKVLKFVGPREESEKGRFWEKLEARRWF</sequence>
<dbReference type="Proteomes" id="UP000244855">
    <property type="component" value="Unassembled WGS sequence"/>
</dbReference>
<dbReference type="STRING" id="97972.A0A2V1EBY2"/>
<name>A0A2V1EBY2_9PLEO</name>
<proteinExistence type="predicted"/>
<dbReference type="EMBL" id="KZ805301">
    <property type="protein sequence ID" value="PVI08118.1"/>
    <property type="molecule type" value="Genomic_DNA"/>
</dbReference>
<evidence type="ECO:0000313" key="1">
    <source>
        <dbReference type="EMBL" id="PVI08118.1"/>
    </source>
</evidence>
<keyword evidence="2" id="KW-1185">Reference proteome</keyword>
<dbReference type="AlphaFoldDB" id="A0A2V1EBY2"/>
<accession>A0A2V1EBY2</accession>
<dbReference type="OrthoDB" id="47801at2759"/>
<evidence type="ECO:0000313" key="2">
    <source>
        <dbReference type="Proteomes" id="UP000244855"/>
    </source>
</evidence>
<organism evidence="1 2">
    <name type="scientific">Periconia macrospinosa</name>
    <dbReference type="NCBI Taxonomy" id="97972"/>
    <lineage>
        <taxon>Eukaryota</taxon>
        <taxon>Fungi</taxon>
        <taxon>Dikarya</taxon>
        <taxon>Ascomycota</taxon>
        <taxon>Pezizomycotina</taxon>
        <taxon>Dothideomycetes</taxon>
        <taxon>Pleosporomycetidae</taxon>
        <taxon>Pleosporales</taxon>
        <taxon>Massarineae</taxon>
        <taxon>Periconiaceae</taxon>
        <taxon>Periconia</taxon>
    </lineage>
</organism>
<reference evidence="1 2" key="1">
    <citation type="journal article" date="2018" name="Sci. Rep.">
        <title>Comparative genomics provides insights into the lifestyle and reveals functional heterogeneity of dark septate endophytic fungi.</title>
        <authorList>
            <person name="Knapp D.G."/>
            <person name="Nemeth J.B."/>
            <person name="Barry K."/>
            <person name="Hainaut M."/>
            <person name="Henrissat B."/>
            <person name="Johnson J."/>
            <person name="Kuo A."/>
            <person name="Lim J.H.P."/>
            <person name="Lipzen A."/>
            <person name="Nolan M."/>
            <person name="Ohm R.A."/>
            <person name="Tamas L."/>
            <person name="Grigoriev I.V."/>
            <person name="Spatafora J.W."/>
            <person name="Nagy L.G."/>
            <person name="Kovacs G.M."/>
        </authorList>
    </citation>
    <scope>NUCLEOTIDE SEQUENCE [LARGE SCALE GENOMIC DNA]</scope>
    <source>
        <strain evidence="1 2">DSE2036</strain>
    </source>
</reference>
<gene>
    <name evidence="1" type="ORF">DM02DRAFT_648183</name>
</gene>